<protein>
    <submittedName>
        <fullName evidence="2">Uncharacterized protein</fullName>
    </submittedName>
</protein>
<evidence type="ECO:0000313" key="2">
    <source>
        <dbReference type="EMBL" id="KAK1598839.1"/>
    </source>
</evidence>
<dbReference type="EMBL" id="JAHLJV010000003">
    <property type="protein sequence ID" value="KAK1598839.1"/>
    <property type="molecule type" value="Genomic_DNA"/>
</dbReference>
<accession>A0AAD8QAX2</accession>
<dbReference type="GeneID" id="85447304"/>
<proteinExistence type="predicted"/>
<gene>
    <name evidence="2" type="ORF">LY79DRAFT_665430</name>
</gene>
<comment type="caution">
    <text evidence="2">The sequence shown here is derived from an EMBL/GenBank/DDBJ whole genome shotgun (WGS) entry which is preliminary data.</text>
</comment>
<organism evidence="2 3">
    <name type="scientific">Colletotrichum navitas</name>
    <dbReference type="NCBI Taxonomy" id="681940"/>
    <lineage>
        <taxon>Eukaryota</taxon>
        <taxon>Fungi</taxon>
        <taxon>Dikarya</taxon>
        <taxon>Ascomycota</taxon>
        <taxon>Pezizomycotina</taxon>
        <taxon>Sordariomycetes</taxon>
        <taxon>Hypocreomycetidae</taxon>
        <taxon>Glomerellales</taxon>
        <taxon>Glomerellaceae</taxon>
        <taxon>Colletotrichum</taxon>
        <taxon>Colletotrichum graminicola species complex</taxon>
    </lineage>
</organism>
<feature type="compositionally biased region" description="Polar residues" evidence="1">
    <location>
        <begin position="1"/>
        <end position="15"/>
    </location>
</feature>
<name>A0AAD8QAX2_9PEZI</name>
<dbReference type="RefSeq" id="XP_060419501.1">
    <property type="nucleotide sequence ID" value="XM_060563064.1"/>
</dbReference>
<evidence type="ECO:0000256" key="1">
    <source>
        <dbReference type="SAM" id="MobiDB-lite"/>
    </source>
</evidence>
<dbReference type="Proteomes" id="UP001230504">
    <property type="component" value="Unassembled WGS sequence"/>
</dbReference>
<dbReference type="AlphaFoldDB" id="A0AAD8QAX2"/>
<sequence>MKTKGTNPEQETGSNPKADRSAQINGKDAMEQLLEKIQSFHMGAALVPAEKEAVNVNAKCKGAFAVAAAQDNWDLLEVKRIVAEAKRDFYD</sequence>
<feature type="region of interest" description="Disordered" evidence="1">
    <location>
        <begin position="1"/>
        <end position="27"/>
    </location>
</feature>
<reference evidence="2" key="1">
    <citation type="submission" date="2021-06" db="EMBL/GenBank/DDBJ databases">
        <title>Comparative genomics, transcriptomics and evolutionary studies reveal genomic signatures of adaptation to plant cell wall in hemibiotrophic fungi.</title>
        <authorList>
            <consortium name="DOE Joint Genome Institute"/>
            <person name="Baroncelli R."/>
            <person name="Diaz J.F."/>
            <person name="Benocci T."/>
            <person name="Peng M."/>
            <person name="Battaglia E."/>
            <person name="Haridas S."/>
            <person name="Andreopoulos W."/>
            <person name="Labutti K."/>
            <person name="Pangilinan J."/>
            <person name="Floch G.L."/>
            <person name="Makela M.R."/>
            <person name="Henrissat B."/>
            <person name="Grigoriev I.V."/>
            <person name="Crouch J.A."/>
            <person name="De Vries R.P."/>
            <person name="Sukno S.A."/>
            <person name="Thon M.R."/>
        </authorList>
    </citation>
    <scope>NUCLEOTIDE SEQUENCE</scope>
    <source>
        <strain evidence="2">CBS 125086</strain>
    </source>
</reference>
<evidence type="ECO:0000313" key="3">
    <source>
        <dbReference type="Proteomes" id="UP001230504"/>
    </source>
</evidence>
<keyword evidence="3" id="KW-1185">Reference proteome</keyword>